<dbReference type="AlphaFoldDB" id="D6ZGF1"/>
<proteinExistence type="predicted"/>
<name>D6ZGF1_MOBCV</name>
<sequence>MSDIYLRNSLKKRLNTSETPEKEKEMSEKQENECWQPELPGLGDPFMASNAMVKAVKARIEALNLTSEQELGMAAEIQLLYSLAHELDVAFAARKKTIAHVTMIGQFKELLACLPEVSSSDVADPYEVFLEQLNAESGQNVDA</sequence>
<evidence type="ECO:0000313" key="2">
    <source>
        <dbReference type="EMBL" id="ADI67709.1"/>
    </source>
</evidence>
<gene>
    <name evidence="2" type="ordered locus">HMPREF0573_11390</name>
</gene>
<protein>
    <submittedName>
        <fullName evidence="2">Uncharacterized protein</fullName>
    </submittedName>
</protein>
<evidence type="ECO:0000256" key="1">
    <source>
        <dbReference type="SAM" id="MobiDB-lite"/>
    </source>
</evidence>
<organism evidence="2 3">
    <name type="scientific">Mobiluncus curtisii (strain ATCC 43063 / DSM 2711 / V125)</name>
    <name type="common">Falcivibrio vaginalis</name>
    <dbReference type="NCBI Taxonomy" id="548479"/>
    <lineage>
        <taxon>Bacteria</taxon>
        <taxon>Bacillati</taxon>
        <taxon>Actinomycetota</taxon>
        <taxon>Actinomycetes</taxon>
        <taxon>Actinomycetales</taxon>
        <taxon>Actinomycetaceae</taxon>
        <taxon>Mobiluncus</taxon>
    </lineage>
</organism>
<dbReference type="Proteomes" id="UP000006742">
    <property type="component" value="Chromosome"/>
</dbReference>
<dbReference type="HOGENOM" id="CLU_1914700_0_0_11"/>
<dbReference type="STRING" id="548479.HMPREF0573_11390"/>
<accession>D6ZGF1</accession>
<dbReference type="KEGG" id="mcu:HMPREF0573_11390"/>
<keyword evidence="3" id="KW-1185">Reference proteome</keyword>
<evidence type="ECO:0000313" key="3">
    <source>
        <dbReference type="Proteomes" id="UP000006742"/>
    </source>
</evidence>
<feature type="region of interest" description="Disordered" evidence="1">
    <location>
        <begin position="1"/>
        <end position="36"/>
    </location>
</feature>
<feature type="compositionally biased region" description="Basic and acidic residues" evidence="1">
    <location>
        <begin position="19"/>
        <end position="32"/>
    </location>
</feature>
<reference evidence="3" key="1">
    <citation type="submission" date="2010-03" db="EMBL/GenBank/DDBJ databases">
        <title>Complete sequence of Mobiluncus curtisii ATCC 43063.</title>
        <authorList>
            <person name="Muzny D."/>
            <person name="Qin X."/>
            <person name="Deng J."/>
            <person name="Jiang H."/>
            <person name="Liu Y."/>
            <person name="Qu J."/>
            <person name="Song X.-Z."/>
            <person name="Zhang L."/>
            <person name="Thornton R."/>
            <person name="Coyle M."/>
            <person name="Francisco L."/>
            <person name="Jackson L."/>
            <person name="Javaid M."/>
            <person name="Korchina V."/>
            <person name="Kovar C."/>
            <person name="Mata R."/>
            <person name="Mathew T."/>
            <person name="Ngo R."/>
            <person name="Nguyen L."/>
            <person name="Nguyen N."/>
            <person name="Okwuonu G."/>
            <person name="Ongeri F."/>
            <person name="Pham C."/>
            <person name="Simmons D."/>
            <person name="Wilczek-Boney K."/>
            <person name="Hale W."/>
            <person name="Jakkamsetti A."/>
            <person name="Pham P."/>
            <person name="Ruth R."/>
            <person name="San Lucas F."/>
            <person name="Warren J."/>
            <person name="Zhang J."/>
            <person name="Zhao Z."/>
            <person name="Zhou C."/>
            <person name="Zhu D."/>
            <person name="Lee S."/>
            <person name="Bess C."/>
            <person name="Blankenburg K."/>
            <person name="Forbes L."/>
            <person name="Fu Q."/>
            <person name="Gubbala S."/>
            <person name="Hirani K."/>
            <person name="Jayaseelan J.C."/>
            <person name="Lara F."/>
            <person name="Munidasa M."/>
            <person name="Palculict T."/>
            <person name="Patil S."/>
            <person name="Pu L.-L."/>
            <person name="Saada N."/>
            <person name="Tang L."/>
            <person name="Weissenberger G."/>
            <person name="Zhu Y."/>
            <person name="Hemphill L."/>
            <person name="Shang Y."/>
            <person name="Youmans B."/>
            <person name="Ayvaz T."/>
            <person name="Ross M."/>
            <person name="Santibanez J."/>
            <person name="Aqrawi P."/>
            <person name="Gross S."/>
            <person name="Joshi V."/>
            <person name="Fowler G."/>
            <person name="Nazareth L."/>
            <person name="Reid J."/>
            <person name="Worley K."/>
            <person name="Petrosino J."/>
            <person name="Highlander S."/>
            <person name="Gibbs R."/>
            <person name="Gibbs R."/>
        </authorList>
    </citation>
    <scope>NUCLEOTIDE SEQUENCE [LARGE SCALE GENOMIC DNA]</scope>
    <source>
        <strain evidence="3">ATCC 43063 / DSM 2711 / V125</strain>
    </source>
</reference>
<dbReference type="EMBL" id="CP001992">
    <property type="protein sequence ID" value="ADI67709.1"/>
    <property type="molecule type" value="Genomic_DNA"/>
</dbReference>